<keyword evidence="1" id="KW-0472">Membrane</keyword>
<proteinExistence type="predicted"/>
<name>A0ABW3LRG1_9BACI</name>
<dbReference type="EMBL" id="JBHTKJ010000035">
    <property type="protein sequence ID" value="MFD1039445.1"/>
    <property type="molecule type" value="Genomic_DNA"/>
</dbReference>
<accession>A0ABW3LRG1</accession>
<sequence>MKKLVAGIGIVGLCALCCALPVIGIAGVAGIVGISFGYWKWGVLLIALALSAFLILKTVKNNRTCSARTGCNCSSGSCNYK</sequence>
<keyword evidence="1" id="KW-1133">Transmembrane helix</keyword>
<comment type="caution">
    <text evidence="2">The sequence shown here is derived from an EMBL/GenBank/DDBJ whole genome shotgun (WGS) entry which is preliminary data.</text>
</comment>
<dbReference type="Proteomes" id="UP001597040">
    <property type="component" value="Unassembled WGS sequence"/>
</dbReference>
<evidence type="ECO:0000313" key="2">
    <source>
        <dbReference type="EMBL" id="MFD1039445.1"/>
    </source>
</evidence>
<protein>
    <recommendedName>
        <fullName evidence="4">Mercury transporter</fullName>
    </recommendedName>
</protein>
<reference evidence="3" key="1">
    <citation type="journal article" date="2019" name="Int. J. Syst. Evol. Microbiol.">
        <title>The Global Catalogue of Microorganisms (GCM) 10K type strain sequencing project: providing services to taxonomists for standard genome sequencing and annotation.</title>
        <authorList>
            <consortium name="The Broad Institute Genomics Platform"/>
            <consortium name="The Broad Institute Genome Sequencing Center for Infectious Disease"/>
            <person name="Wu L."/>
            <person name="Ma J."/>
        </authorList>
    </citation>
    <scope>NUCLEOTIDE SEQUENCE [LARGE SCALE GENOMIC DNA]</scope>
    <source>
        <strain evidence="3">CCUG 56754</strain>
    </source>
</reference>
<evidence type="ECO:0008006" key="4">
    <source>
        <dbReference type="Google" id="ProtNLM"/>
    </source>
</evidence>
<gene>
    <name evidence="2" type="ORF">ACFQ3N_13730</name>
</gene>
<feature type="transmembrane region" description="Helical" evidence="1">
    <location>
        <begin position="7"/>
        <end position="32"/>
    </location>
</feature>
<keyword evidence="3" id="KW-1185">Reference proteome</keyword>
<evidence type="ECO:0000256" key="1">
    <source>
        <dbReference type="SAM" id="Phobius"/>
    </source>
</evidence>
<evidence type="ECO:0000313" key="3">
    <source>
        <dbReference type="Proteomes" id="UP001597040"/>
    </source>
</evidence>
<keyword evidence="1" id="KW-0812">Transmembrane</keyword>
<organism evidence="2 3">
    <name type="scientific">Virgibacillus byunsanensis</name>
    <dbReference type="NCBI Taxonomy" id="570945"/>
    <lineage>
        <taxon>Bacteria</taxon>
        <taxon>Bacillati</taxon>
        <taxon>Bacillota</taxon>
        <taxon>Bacilli</taxon>
        <taxon>Bacillales</taxon>
        <taxon>Bacillaceae</taxon>
        <taxon>Virgibacillus</taxon>
    </lineage>
</organism>
<dbReference type="RefSeq" id="WP_390363102.1">
    <property type="nucleotide sequence ID" value="NZ_JBHTKJ010000035.1"/>
</dbReference>
<feature type="transmembrane region" description="Helical" evidence="1">
    <location>
        <begin position="38"/>
        <end position="56"/>
    </location>
</feature>